<dbReference type="PANTHER" id="PTHR15665">
    <property type="entry name" value="ASTEROID PROTEIN"/>
    <property type="match status" value="1"/>
</dbReference>
<keyword evidence="4" id="KW-1185">Reference proteome</keyword>
<dbReference type="OrthoDB" id="5297549at2759"/>
<evidence type="ECO:0000313" key="3">
    <source>
        <dbReference type="EMBL" id="KXT07814.1"/>
    </source>
</evidence>
<proteinExistence type="inferred from homology"/>
<dbReference type="EMBL" id="LFZO01000527">
    <property type="protein sequence ID" value="KXT07814.1"/>
    <property type="molecule type" value="Genomic_DNA"/>
</dbReference>
<dbReference type="STRING" id="113226.A0A139HZB3"/>
<reference evidence="3 4" key="1">
    <citation type="submission" date="2015-07" db="EMBL/GenBank/DDBJ databases">
        <title>Comparative genomics of the Sigatoka disease complex on banana suggests a link between parallel evolutionary changes in Pseudocercospora fijiensis and Pseudocercospora eumusae and increased virulence on the banana host.</title>
        <authorList>
            <person name="Chang T.-C."/>
            <person name="Salvucci A."/>
            <person name="Crous P.W."/>
            <person name="Stergiopoulos I."/>
        </authorList>
    </citation>
    <scope>NUCLEOTIDE SEQUENCE [LARGE SCALE GENOMIC DNA]</scope>
    <source>
        <strain evidence="3 4">CBS 116634</strain>
    </source>
</reference>
<dbReference type="InterPro" id="IPR029060">
    <property type="entry name" value="PIN-like_dom_sf"/>
</dbReference>
<name>A0A139HZB3_9PEZI</name>
<protein>
    <recommendedName>
        <fullName evidence="2">Asteroid domain-containing protein</fullName>
    </recommendedName>
</protein>
<gene>
    <name evidence="3" type="ORF">AC579_9335</name>
</gene>
<sequence length="550" mass="61404">MGIQRFGSRMREYATRTTLGCTGSPQDTSIAIIDGPGLAHYIYYGMCDSATGPITYRSSAEATKTWLDRLQQFGFKIDAILFDGALPFSKKDVRIDRLQNYTNRLQAFKQCSTSSLTSLDGQARKSLPPPPFLVFALVEELLLSKYADVTYVVPGEADPYCIAAAQALPSDSASITIFSDDADLLVYKASKACRIVPFRDLSEGETTLGSVLTGDAYNTSEIVRRCQTPIADLVKPAYYMSLDHHCTLKQAFQKTASSNAELREEFQNFAKTFEWTLEAEQLVSIRADATSKAALASRDSRVSELVHQLQSGELGVRMYLPFLLDDPSRASAWNIGVEIRSLAYSVLLQGQKSEWSIQEYKRSGWRMASSPIESLAIEDMALMANNLASDVRKVKAVPGLGSRLKGGDGWRYVAMQHTLAHLSRAESTLPSVDEMAQVVMNREGRKWHTLHLAAQYQATYYSLRMLRQLLAHASSQDTASSWDASLAALNGHLSDVPSVCRFFDDKAGHDRRKEHEQWCEMLRILRSRFSSCERQEWQSQCRPTKKALGD</sequence>
<dbReference type="Gene3D" id="3.40.50.1010">
    <property type="entry name" value="5'-nuclease"/>
    <property type="match status" value="1"/>
</dbReference>
<dbReference type="InterPro" id="IPR039436">
    <property type="entry name" value="Asteroid_dom"/>
</dbReference>
<comment type="caution">
    <text evidence="3">The sequence shown here is derived from an EMBL/GenBank/DDBJ whole genome shotgun (WGS) entry which is preliminary data.</text>
</comment>
<dbReference type="PANTHER" id="PTHR15665:SF1">
    <property type="entry name" value="PROTEIN ASTEROID HOMOLOG 1"/>
    <property type="match status" value="1"/>
</dbReference>
<dbReference type="SUPFAM" id="SSF88723">
    <property type="entry name" value="PIN domain-like"/>
    <property type="match status" value="1"/>
</dbReference>
<dbReference type="InterPro" id="IPR026832">
    <property type="entry name" value="Asteroid"/>
</dbReference>
<accession>A0A139HZB3</accession>
<evidence type="ECO:0000256" key="1">
    <source>
        <dbReference type="ARBA" id="ARBA00007398"/>
    </source>
</evidence>
<evidence type="ECO:0000259" key="2">
    <source>
        <dbReference type="Pfam" id="PF12813"/>
    </source>
</evidence>
<feature type="domain" description="Asteroid" evidence="2">
    <location>
        <begin position="130"/>
        <end position="373"/>
    </location>
</feature>
<dbReference type="Proteomes" id="UP000073492">
    <property type="component" value="Unassembled WGS sequence"/>
</dbReference>
<comment type="similarity">
    <text evidence="1">Belongs to the asteroid family.</text>
</comment>
<organism evidence="3 4">
    <name type="scientific">Pseudocercospora musae</name>
    <dbReference type="NCBI Taxonomy" id="113226"/>
    <lineage>
        <taxon>Eukaryota</taxon>
        <taxon>Fungi</taxon>
        <taxon>Dikarya</taxon>
        <taxon>Ascomycota</taxon>
        <taxon>Pezizomycotina</taxon>
        <taxon>Dothideomycetes</taxon>
        <taxon>Dothideomycetidae</taxon>
        <taxon>Mycosphaerellales</taxon>
        <taxon>Mycosphaerellaceae</taxon>
        <taxon>Pseudocercospora</taxon>
    </lineage>
</organism>
<evidence type="ECO:0000313" key="4">
    <source>
        <dbReference type="Proteomes" id="UP000073492"/>
    </source>
</evidence>
<dbReference type="AlphaFoldDB" id="A0A139HZB3"/>
<dbReference type="Pfam" id="PF12813">
    <property type="entry name" value="XPG_I_2"/>
    <property type="match status" value="1"/>
</dbReference>